<dbReference type="SUPFAM" id="SSF52799">
    <property type="entry name" value="(Phosphotyrosine protein) phosphatases II"/>
    <property type="match status" value="1"/>
</dbReference>
<feature type="compositionally biased region" description="Low complexity" evidence="8">
    <location>
        <begin position="956"/>
        <end position="989"/>
    </location>
</feature>
<feature type="compositionally biased region" description="Low complexity" evidence="8">
    <location>
        <begin position="2333"/>
        <end position="2361"/>
    </location>
</feature>
<evidence type="ECO:0000313" key="12">
    <source>
        <dbReference type="Proteomes" id="UP000323011"/>
    </source>
</evidence>
<dbReference type="InterPro" id="IPR029787">
    <property type="entry name" value="Nucleotide_cyclase"/>
</dbReference>
<proteinExistence type="predicted"/>
<feature type="compositionally biased region" description="Low complexity" evidence="8">
    <location>
        <begin position="4884"/>
        <end position="4894"/>
    </location>
</feature>
<feature type="compositionally biased region" description="Basic residues" evidence="8">
    <location>
        <begin position="3528"/>
        <end position="3539"/>
    </location>
</feature>
<feature type="region of interest" description="Disordered" evidence="8">
    <location>
        <begin position="4957"/>
        <end position="4980"/>
    </location>
</feature>
<dbReference type="GO" id="GO:0004016">
    <property type="term" value="F:adenylate cyclase activity"/>
    <property type="evidence" value="ECO:0007669"/>
    <property type="project" value="TreeGrafter"/>
</dbReference>
<keyword evidence="7" id="KW-0175">Coiled coil</keyword>
<dbReference type="PANTHER" id="PTHR11920:SF335">
    <property type="entry name" value="GUANYLATE CYCLASE"/>
    <property type="match status" value="1"/>
</dbReference>
<feature type="region of interest" description="Disordered" evidence="8">
    <location>
        <begin position="182"/>
        <end position="288"/>
    </location>
</feature>
<feature type="compositionally biased region" description="Basic and acidic residues" evidence="8">
    <location>
        <begin position="232"/>
        <end position="247"/>
    </location>
</feature>
<feature type="compositionally biased region" description="Gly residues" evidence="8">
    <location>
        <begin position="3941"/>
        <end position="3955"/>
    </location>
</feature>
<feature type="compositionally biased region" description="Basic and acidic residues" evidence="8">
    <location>
        <begin position="2243"/>
        <end position="2258"/>
    </location>
</feature>
<feature type="compositionally biased region" description="Low complexity" evidence="8">
    <location>
        <begin position="2723"/>
        <end position="2735"/>
    </location>
</feature>
<name>A0A5A8C5V9_CAFRO</name>
<feature type="compositionally biased region" description="Basic and acidic residues" evidence="8">
    <location>
        <begin position="4048"/>
        <end position="4058"/>
    </location>
</feature>
<evidence type="ECO:0000256" key="8">
    <source>
        <dbReference type="SAM" id="MobiDB-lite"/>
    </source>
</evidence>
<feature type="region of interest" description="Disordered" evidence="8">
    <location>
        <begin position="2918"/>
        <end position="2946"/>
    </location>
</feature>
<dbReference type="SUPFAM" id="SSF55073">
    <property type="entry name" value="Nucleotide cyclase"/>
    <property type="match status" value="2"/>
</dbReference>
<feature type="region of interest" description="Disordered" evidence="8">
    <location>
        <begin position="2302"/>
        <end position="2321"/>
    </location>
</feature>
<keyword evidence="3" id="KW-0547">Nucleotide-binding</keyword>
<feature type="region of interest" description="Disordered" evidence="8">
    <location>
        <begin position="3207"/>
        <end position="3257"/>
    </location>
</feature>
<feature type="compositionally biased region" description="Basic and acidic residues" evidence="8">
    <location>
        <begin position="1869"/>
        <end position="1887"/>
    </location>
</feature>
<feature type="region of interest" description="Disordered" evidence="8">
    <location>
        <begin position="927"/>
        <end position="1029"/>
    </location>
</feature>
<feature type="compositionally biased region" description="Low complexity" evidence="8">
    <location>
        <begin position="1971"/>
        <end position="1984"/>
    </location>
</feature>
<gene>
    <name evidence="11" type="ORF">FNF29_07038</name>
</gene>
<accession>A0A5A8C5V9</accession>
<feature type="transmembrane region" description="Helical" evidence="9">
    <location>
        <begin position="4329"/>
        <end position="4351"/>
    </location>
</feature>
<feature type="compositionally biased region" description="Low complexity" evidence="8">
    <location>
        <begin position="4799"/>
        <end position="4823"/>
    </location>
</feature>
<dbReference type="InterPro" id="IPR050401">
    <property type="entry name" value="Cyclic_nucleotide_synthase"/>
</dbReference>
<dbReference type="Pfam" id="PF00211">
    <property type="entry name" value="Guanylate_cyc"/>
    <property type="match status" value="2"/>
</dbReference>
<protein>
    <recommendedName>
        <fullName evidence="10">Guanylate cyclase domain-containing protein</fullName>
    </recommendedName>
</protein>
<feature type="region of interest" description="Disordered" evidence="8">
    <location>
        <begin position="2327"/>
        <end position="2361"/>
    </location>
</feature>
<dbReference type="PANTHER" id="PTHR11920">
    <property type="entry name" value="GUANYLYL CYCLASE"/>
    <property type="match status" value="1"/>
</dbReference>
<feature type="transmembrane region" description="Helical" evidence="9">
    <location>
        <begin position="358"/>
        <end position="380"/>
    </location>
</feature>
<feature type="transmembrane region" description="Helical" evidence="9">
    <location>
        <begin position="2892"/>
        <end position="2910"/>
    </location>
</feature>
<keyword evidence="2 9" id="KW-0812">Transmembrane</keyword>
<evidence type="ECO:0000259" key="10">
    <source>
        <dbReference type="PROSITE" id="PS50125"/>
    </source>
</evidence>
<feature type="compositionally biased region" description="Polar residues" evidence="8">
    <location>
        <begin position="3411"/>
        <end position="3423"/>
    </location>
</feature>
<dbReference type="GO" id="GO:0004383">
    <property type="term" value="F:guanylate cyclase activity"/>
    <property type="evidence" value="ECO:0007669"/>
    <property type="project" value="TreeGrafter"/>
</dbReference>
<dbReference type="Gene3D" id="3.30.70.1230">
    <property type="entry name" value="Nucleotide cyclase"/>
    <property type="match status" value="2"/>
</dbReference>
<feature type="region of interest" description="Disordered" evidence="8">
    <location>
        <begin position="3009"/>
        <end position="3033"/>
    </location>
</feature>
<feature type="compositionally biased region" description="Polar residues" evidence="8">
    <location>
        <begin position="4104"/>
        <end position="4122"/>
    </location>
</feature>
<feature type="region of interest" description="Disordered" evidence="8">
    <location>
        <begin position="4799"/>
        <end position="4928"/>
    </location>
</feature>
<feature type="transmembrane region" description="Helical" evidence="9">
    <location>
        <begin position="497"/>
        <end position="518"/>
    </location>
</feature>
<feature type="compositionally biased region" description="Basic residues" evidence="8">
    <location>
        <begin position="1888"/>
        <end position="1904"/>
    </location>
</feature>
<feature type="region of interest" description="Disordered" evidence="8">
    <location>
        <begin position="3737"/>
        <end position="3793"/>
    </location>
</feature>
<feature type="compositionally biased region" description="Gly residues" evidence="8">
    <location>
        <begin position="3151"/>
        <end position="3165"/>
    </location>
</feature>
<feature type="region of interest" description="Disordered" evidence="8">
    <location>
        <begin position="1078"/>
        <end position="1128"/>
    </location>
</feature>
<dbReference type="OMA" id="THRDPEH"/>
<reference evidence="11 12" key="1">
    <citation type="submission" date="2019-07" db="EMBL/GenBank/DDBJ databases">
        <title>Genomes of Cafeteria roenbergensis.</title>
        <authorList>
            <person name="Fischer M.G."/>
            <person name="Hackl T."/>
            <person name="Roman M."/>
        </authorList>
    </citation>
    <scope>NUCLEOTIDE SEQUENCE [LARGE SCALE GENOMIC DNA]</scope>
    <source>
        <strain evidence="11 12">BVI</strain>
    </source>
</reference>
<dbReference type="GO" id="GO:0035556">
    <property type="term" value="P:intracellular signal transduction"/>
    <property type="evidence" value="ECO:0007669"/>
    <property type="project" value="InterPro"/>
</dbReference>
<feature type="compositionally biased region" description="Polar residues" evidence="8">
    <location>
        <begin position="3883"/>
        <end position="3892"/>
    </location>
</feature>
<feature type="region of interest" description="Disordered" evidence="8">
    <location>
        <begin position="1850"/>
        <end position="2056"/>
    </location>
</feature>
<feature type="region of interest" description="Disordered" evidence="8">
    <location>
        <begin position="870"/>
        <end position="902"/>
    </location>
</feature>
<evidence type="ECO:0000256" key="7">
    <source>
        <dbReference type="SAM" id="Coils"/>
    </source>
</evidence>
<feature type="compositionally biased region" description="Polar residues" evidence="8">
    <location>
        <begin position="2618"/>
        <end position="2629"/>
    </location>
</feature>
<evidence type="ECO:0000256" key="6">
    <source>
        <dbReference type="ARBA" id="ARBA00023239"/>
    </source>
</evidence>
<feature type="domain" description="Guanylate cyclase" evidence="10">
    <location>
        <begin position="4409"/>
        <end position="4551"/>
    </location>
</feature>
<feature type="region of interest" description="Disordered" evidence="8">
    <location>
        <begin position="3305"/>
        <end position="3328"/>
    </location>
</feature>
<feature type="transmembrane region" description="Helical" evidence="9">
    <location>
        <begin position="328"/>
        <end position="346"/>
    </location>
</feature>
<feature type="transmembrane region" description="Helical" evidence="9">
    <location>
        <begin position="401"/>
        <end position="423"/>
    </location>
</feature>
<dbReference type="GO" id="GO:0007168">
    <property type="term" value="P:receptor guanylyl cyclase signaling pathway"/>
    <property type="evidence" value="ECO:0007669"/>
    <property type="project" value="TreeGrafter"/>
</dbReference>
<dbReference type="GO" id="GO:0005886">
    <property type="term" value="C:plasma membrane"/>
    <property type="evidence" value="ECO:0007669"/>
    <property type="project" value="TreeGrafter"/>
</dbReference>
<feature type="compositionally biased region" description="Low complexity" evidence="8">
    <location>
        <begin position="3441"/>
        <end position="3461"/>
    </location>
</feature>
<feature type="compositionally biased region" description="Gly residues" evidence="8">
    <location>
        <begin position="4682"/>
        <end position="4696"/>
    </location>
</feature>
<feature type="region of interest" description="Disordered" evidence="8">
    <location>
        <begin position="1512"/>
        <end position="1659"/>
    </location>
</feature>
<feature type="compositionally biased region" description="Low complexity" evidence="8">
    <location>
        <begin position="2576"/>
        <end position="2590"/>
    </location>
</feature>
<dbReference type="SMART" id="SM00044">
    <property type="entry name" value="CYCc"/>
    <property type="match status" value="2"/>
</dbReference>
<feature type="region of interest" description="Disordered" evidence="8">
    <location>
        <begin position="4677"/>
        <end position="4696"/>
    </location>
</feature>
<dbReference type="CDD" id="cd07302">
    <property type="entry name" value="CHD"/>
    <property type="match status" value="2"/>
</dbReference>
<feature type="region of interest" description="Disordered" evidence="8">
    <location>
        <begin position="2241"/>
        <end position="2296"/>
    </location>
</feature>
<dbReference type="PROSITE" id="PS50125">
    <property type="entry name" value="GUANYLATE_CYCLASE_2"/>
    <property type="match status" value="2"/>
</dbReference>
<evidence type="ECO:0000256" key="5">
    <source>
        <dbReference type="ARBA" id="ARBA00023136"/>
    </source>
</evidence>
<feature type="region of interest" description="Disordered" evidence="8">
    <location>
        <begin position="2188"/>
        <end position="2207"/>
    </location>
</feature>
<sequence>MSGVVAAAKAVLGFPFAVFRLFLESFPAVRTWASWFLWYPTIAFNRTVYVLLPAWRPMFSLVDAEHRLLLGAVPLFESDVQFLHSSHRVSAVLNMCSEWEDHLPLYASLGIRYHREKVVDFTVPARLQLLRCAQFIEECVAEGRTIYCHCKAGKGRSTCALLAWYMVFQGLAPERAARRPLGLGRSAPSARGQGARPLGSGPMDQDERRPLIAEPAAGSARKAAENRPAAAVHDEELHGAADSKRAPSAEGGPELGWQQQQHAEPDPRAAYHGAGDADLQGPDGAEEADLAGLDEPEHVEHDLMLEDPGVTIWEEFQEKRDLKAAPSLANSFLILALTLSALWLAMLPARPLPWKHFFIEPFGAPVLLGCIVSYGAALYVASKKCAHSRFWRPLRLRFGRVASAFAGLGAGAMFMSYAFSIQLTAWAMDLDLDQAYALAAGLRAPDPTNEAQVAWAGDLTTFFVLRSRSNVFSPHTLAVLLGIPMLVRPLMLRQVDFVIFLVCLALVCLAGVIVRLYLIAPKWRLQFQQNDPWLDDSDSGVFAIVHLALVFVVTLGLSYRLVSQREDQAWGGFVQRKRLQLQAIRAEELLTLAMPRQIAHRLMAGELEQRHYKSASVGFIYIAGYKDLVYEANDDLLGLVDDLHQLYCRFDALVLQHDSVYKIESVANCYMVAAGIPDEAEDHAPALLRFCLAALELCRHLRRADPDIDWRLKIGIHSGSVTSGVVGLSRTFFRLFGDTVNTASRMGTRGEADRVHISASTYRLVGTPPVINPQVEGDDEVLVGEGGEEMGRHFVFGKVENTLELLVLPPEEVLFDLRPDGSEFGDDSESEAGLPLLGYTVEARGEIPVKGKGMMRTYFVDLPPSIWGDEDDDLYSQSDYTRSGPSDAGADSARGSPDDVTARPVMAGAREGSLADQLVPRQPPALGLAAQPTASDDRDSKQRSISGDSRTGLHHAVGASDMADSSVASVSSEARGSSRASQRRMSGAQYPAKSIRRVTSRPRQQLESPSAPRSAAVQDATAPMQDSLGSVSQIRSLAARALAHSGAGSPGKSPPSSPAGAYLGLALGPTIAALSAVSKMRRRRASQTTQSRRGRADAPAYGQVSGRGVMGPGTPLQSPQAPFASSEAGRATHDLTLDINELSGQTSTRRLLAAASMRRPKYHRSSSTPRRDAREGFAPSLEQSRRSLSKDAAEGPFFPSRGDAGLLSGPPEDDDWDATDKAGRRASVAGGAPPVQGLNSDGTSFVPRRSSLIQQGTLAGEPLRPSASFAVTSTLDRQGAGRGGGLDSGSRPEGRAGDDRATIISASTGARVRGMGSMEPEEDSRLAGNTDVTDASPTQKARVLRGLGSADRSQDLDAGSHSHHGRSISPERGQVGLRSDTFSSSGPEQRTSRAHEGSGRDTAAGQDPIRTGSARAKFAAGFDARAALGKSDTELSAQLGDGPGAAAQAGDAHADELTGDLGATAGSLAAAARRGDPRALWARRNSDGGALLTSLQVDTALQAARQLLSVPSGDGLVDVTSGRTDDADGQHGVQGGDGSGRAGRGSASGNAPFHELGPRSPLHRRAIIEARAKATAKSAAQGDGPLGAQPRTAMVVDRPRRQSEGSITQSRATSIHSGRGLGSDHTVESQPGAAASTASRAEEDRTALPTASSPPLSNAQDMAPAFVIGAKAGPGVVSPKQQPARPAAAVVAPRMGEIRKRGDAARRLSQQRLEEAKRQLESAKIAHTRAVLSGREVVIQEALAAAQAAEAALLAAEQELANAGTFSSSAPQMGPDGRVVRSPDSGSRHSEPKDAPAAVQIAAAAARARHMSARRRRSSAVVQSLGVEVADALDTARAIGALGQLSRLASQDSTIPGSEGTTVAPSRASHLDRAGRPERAARAERARIHVLQRPGKHHSGKRRAIPLGSSSTGRSASEGIDDKATAGHPSAPLGSPSDMTAAGLASNNSADPTGFASDALGSGEHDPNASPPASAASQAVFGSRGRAGRATGGRSGSGREDSAGRPRWGTLSGRGSKGAAGLVASDRQLGGSESSVGNGRSSSTSSSGGSSEEGAAAGIVASKAGRSSAGGLGVSRSKAAGKEAIDRLLHATHSGMLSRVAGELLDVPPDEALIAYRYMSDPVTARCTNHFIRTMEKAYLMRAWYGDANPGQEAGDALLALPGSSSRPTPRKGMGGWFGSSPARVAPLAAGSGANGGSGEDGELGHSQLDADRGERIRNAANLPGAVGFGASSLAKVLVASSTHKERGRGPHPGRPEHGASFSSGGTGLGQSDSETSGNGRQRAPSGAARGGVFKRQVATTSVARAAGDKGGRSSADGPAFVEPRSALVPAHSSNGRDGSSSRGDGAGSASSRGRPGLFGRLFRAASGSGGQMGAVSHRADGAIKTQRTRGNDRSVQNLRHILEKEEAADQATRLGIDGPSATGHHGSEGSAMSVGGERMGGRRSGMMALPGAASIEDGDDDRTSMHPEARSKAGEHLRPRSAAEGRSGTVSSSSKSGVLARGTWGSFSRGGARRGGAPSALQASNSAAASGADALRLSTVDEVSPPPVSAGPARAFGRKGSTTPDVPRSRKRDAMASARHAAQAASRQAPHTVASGHRSLSARDVADGRRARKPSRKQMQSASATWGRSQPVAAGTRGAVKSDLGSLDELVDEGVVDDDEDDEDEEDDASLAGRRPTFPTAATATRERARADAKRRTRRERQRRQRDSMDYLSVDESDLYSESESSSDSSTVTSDRWDRRRRSRSGRSAAKDRSAGGGTADAGGGWTATRSGQNPKAAGSGSTLNSGNSQTHSGGGDRHVAMTAVQGSATRTLRPITSWRTQAGASDGSSLAWYWGLDPRFDDEHTEAVFQALRMRRTYRSVRGVLPVLVVMSVALLALASLALFKYDAWVILPLVTGVGSVLAMLRVIQRHSREFSDSPKAGHGLASADGRTPADSSHRHAHGADDELEDAIAGAAGGEDVFDATDGMFRDDGTLSGDLGGFAQDESPHEAAQRAMNAERQRMLAGQQLGRGQASGPGGPSASASWQQGGGHDQLVAVQTAAAGEEAFPESGSSVIAMTPDVTAASARGLVHLRVSSGRGRGDSAAQPLLPSHDGSIDNFAPEVLSAPVGHSEAVLAAGSALSSIEGASPRVRRGARESGLLPRSASGAGAGDGDGPGAGPGAVGRHRPTASAASSFGRSEGAIGCVDGSATHSEAAMLRATSGPVESLGAGPAAHSHRSGHSHAGMHSVPRHSTATSKRSSRKPRPSVGGAATFLTPSLSGQGFGSATALPGFAERGVSSGGVLNSSFTGSGRVRHSAASELPGITGRGDAGSLGAGQKTPHRARGYTVDSELSTMVDAEALSLRAKGAKAVAKGQRLGGRERSGSGAFSASGYSDGRRSGAGDSGFRSGSMTVKGSAAGGLASSGSPRMSRSQTVQPGATSGDGVASSSPKRRLARRGLSSASPRAQLRAAPRQRPAGSETSSGHEAGAAAQGSSPRNSGGKVEERHPPPSPGNSAVSRGSRVSAALPSGASPAPIDRASARRALAKRQQRKHTSRVQAGRASVVDALGAGSAGVAASPIHPLAGPAGRSPHSGQLAAGAGSEHGSDSSRSHSVGRSGVVGAASGSSSFAKGNVAMVSGRHSAARSRSSSPRASAHGSGVPPLPSGSPVPAQGADRARLRSRSGDGAAGRVSPPRPRIIGTDSSHRFPGHRIAHISDGSDVAAEVGLVPSPVGDGASGAAASPAEAVFGSKVRASRKGSPVPLHPGANKSWASGHFAAASKDSQAPDTPADGPDAGGLKRRTATAPPGASVFALRTVQSATLTPAARILEGTEIAASGSPHARRNVALASGSSGALSSIAARQAAVAAAGTSTSDMSSQPTGPIVASSGGTARGGSKLAGNSSATTVQGYADKQGGTQQGVRRGGRVPQARRPGFGFEGTSASDSQGPDTSERVPTGPGGSAVGSSIGSGDGLRRQGGAAAGAQNPRLGSPVDSTGSRPPIRMEAVAEAPAGTAGHSAAGPAAGGAAAPLSSVRDQAAVAAGTDDLATPPAPVSDHVAPSSRPGIERPKLDIDAMHTSGSAPGQQGAGREHPAWMHSPTGRGPAAASPGHASLGHASTAPDPSSKWSWRGNSPANQRPNGIVFASRVDQQSAPVHSFAESGGGGSAVRGDQSTTDGIGQLHSTRYANARSRAWVVRRGAARSTADVVCAWLAARCGAVASRVPGCKHALEADAVLAGLVFMLHTSVCCTIVAKEFLGYPSIAPIVAAMGDGGLNDPLTGGSGTAEQASLLSSQAACVHSVPVPLVFMFALPLLPFSSGAMATLSLGGALSVLVARAIFGLLDPTACLPAELAATVLMLFVPLFFAVFDAAGQESQDRHALLQRLASRRAKTQADGVLEQLLPTHVNEKLRRNEPVPFEIHPNDVVMLWADLVGFTALSSSLKPHQVMAILNALYSRFDALVERAHLWKVDTIGDAYVIIGGLVDSHQLRPGEAPPRSDMPGPELVERLFGVATSMREQVRAVAQATGQDIGIRIGIHSGPVATGIIGTLRPRWHVFGPTVLEAEHMESEGRRSWIQVSEAAFRLYNMRGFSLVERVRHPEAVVRPTPPVNEYGEPLAPPPQPRIALPPVDEAALPGPLPKWLDAQEAAEAAVEAREAEAAAANGGRHWVRPPRMDGAGAIWSFWLHPNEGPPAASAVPGGGGAGAWGGPGGGNLPQSHALPPSPATAAANFGDALALPPYLTALAPPIDPMSDVATRAVTTTHVTQAVAPPMPPAAPSAAWAPSPPGAPAGAMQTSGPAFAGANSPLARALASMAAAGGDSTTGSSPPGIEWGAHAPHPAARPRIEAPAPPSGPRVPFGGSQPAPSAAGAFTVPTIDTAASQAGQPKPAQLQGDARAARDATAPPATGAAFKARDHAAAGPSAAGGRRGSGPVIGPGGEQLRPAQSSVRMFLQQGTLANVAPGHLLAASRGTAGVAGARGSQSPEAAAPAPAARQL</sequence>
<feature type="compositionally biased region" description="Low complexity" evidence="8">
    <location>
        <begin position="4970"/>
        <end position="4980"/>
    </location>
</feature>
<feature type="region of interest" description="Disordered" evidence="8">
    <location>
        <begin position="4757"/>
        <end position="4777"/>
    </location>
</feature>
<dbReference type="Pfam" id="PF22785">
    <property type="entry name" value="Tc-R-P"/>
    <property type="match status" value="1"/>
</dbReference>
<dbReference type="GO" id="GO:0000166">
    <property type="term" value="F:nucleotide binding"/>
    <property type="evidence" value="ECO:0007669"/>
    <property type="project" value="UniProtKB-KW"/>
</dbReference>
<dbReference type="InterPro" id="IPR001054">
    <property type="entry name" value="A/G_cyclase"/>
</dbReference>
<feature type="compositionally biased region" description="Polar residues" evidence="8">
    <location>
        <begin position="1330"/>
        <end position="1339"/>
    </location>
</feature>
<feature type="transmembrane region" description="Helical" evidence="9">
    <location>
        <begin position="4303"/>
        <end position="4322"/>
    </location>
</feature>
<evidence type="ECO:0000256" key="2">
    <source>
        <dbReference type="ARBA" id="ARBA00022692"/>
    </source>
</evidence>
<feature type="compositionally biased region" description="Low complexity" evidence="8">
    <location>
        <begin position="3595"/>
        <end position="3612"/>
    </location>
</feature>
<feature type="compositionally biased region" description="Basic and acidic residues" evidence="8">
    <location>
        <begin position="1390"/>
        <end position="1399"/>
    </location>
</feature>
<feature type="compositionally biased region" description="Gly residues" evidence="8">
    <location>
        <begin position="4910"/>
        <end position="4922"/>
    </location>
</feature>
<feature type="compositionally biased region" description="Low complexity" evidence="8">
    <location>
        <begin position="3499"/>
        <end position="3519"/>
    </location>
</feature>
<keyword evidence="5 9" id="KW-0472">Membrane</keyword>
<feature type="compositionally biased region" description="Acidic residues" evidence="8">
    <location>
        <begin position="2650"/>
        <end position="2670"/>
    </location>
</feature>
<feature type="compositionally biased region" description="Polar residues" evidence="8">
    <location>
        <begin position="875"/>
        <end position="884"/>
    </location>
</feature>
<feature type="region of interest" description="Disordered" evidence="8">
    <location>
        <begin position="4020"/>
        <end position="4123"/>
    </location>
</feature>
<feature type="compositionally biased region" description="Polar residues" evidence="8">
    <location>
        <begin position="1380"/>
        <end position="1389"/>
    </location>
</feature>
<dbReference type="Gene3D" id="3.90.190.10">
    <property type="entry name" value="Protein tyrosine phosphatase superfamily"/>
    <property type="match status" value="1"/>
</dbReference>
<feature type="region of interest" description="Disordered" evidence="8">
    <location>
        <begin position="1154"/>
        <end position="1411"/>
    </location>
</feature>
<feature type="compositionally biased region" description="Low complexity" evidence="8">
    <location>
        <begin position="3388"/>
        <end position="3410"/>
    </location>
</feature>
<feature type="compositionally biased region" description="Low complexity" evidence="8">
    <location>
        <begin position="2506"/>
        <end position="2539"/>
    </location>
</feature>
<feature type="compositionally biased region" description="Polar residues" evidence="8">
    <location>
        <begin position="3924"/>
        <end position="3933"/>
    </location>
</feature>
<feature type="compositionally biased region" description="Low complexity" evidence="8">
    <location>
        <begin position="3368"/>
        <end position="3378"/>
    </location>
</feature>
<feature type="compositionally biased region" description="Basic and acidic residues" evidence="8">
    <location>
        <begin position="1778"/>
        <end position="1794"/>
    </location>
</feature>
<feature type="domain" description="Guanylate cyclase" evidence="10">
    <location>
        <begin position="616"/>
        <end position="747"/>
    </location>
</feature>
<keyword evidence="6" id="KW-0456">Lyase</keyword>
<comment type="subcellular location">
    <subcellularLocation>
        <location evidence="1">Membrane</location>
    </subcellularLocation>
</comment>
<feature type="region of interest" description="Disordered" evidence="8">
    <location>
        <begin position="3351"/>
        <end position="3547"/>
    </location>
</feature>
<feature type="compositionally biased region" description="Low complexity" evidence="8">
    <location>
        <begin position="3898"/>
        <end position="3918"/>
    </location>
</feature>
<evidence type="ECO:0000256" key="3">
    <source>
        <dbReference type="ARBA" id="ARBA00022741"/>
    </source>
</evidence>
<feature type="compositionally biased region" description="Basic and acidic residues" evidence="8">
    <location>
        <begin position="1290"/>
        <end position="1301"/>
    </location>
</feature>
<feature type="compositionally biased region" description="Basic and acidic residues" evidence="8">
    <location>
        <begin position="2462"/>
        <end position="2484"/>
    </location>
</feature>
<feature type="compositionally biased region" description="Polar residues" evidence="8">
    <location>
        <begin position="1649"/>
        <end position="1659"/>
    </location>
</feature>
<feature type="compositionally biased region" description="Basic residues" evidence="8">
    <location>
        <begin position="2696"/>
        <end position="2705"/>
    </location>
</feature>
<feature type="compositionally biased region" description="Polar residues" evidence="8">
    <location>
        <begin position="1604"/>
        <end position="1616"/>
    </location>
</feature>
<feature type="compositionally biased region" description="Low complexity" evidence="8">
    <location>
        <begin position="2030"/>
        <end position="2056"/>
    </location>
</feature>
<feature type="compositionally biased region" description="Low complexity" evidence="8">
    <location>
        <begin position="2675"/>
        <end position="2685"/>
    </location>
</feature>
<feature type="region of interest" description="Disordered" evidence="8">
    <location>
        <begin position="3559"/>
        <end position="3693"/>
    </location>
</feature>
<feature type="coiled-coil region" evidence="7">
    <location>
        <begin position="1706"/>
        <end position="1759"/>
    </location>
</feature>
<feature type="compositionally biased region" description="Low complexity" evidence="8">
    <location>
        <begin position="2488"/>
        <end position="2499"/>
    </location>
</feature>
<organism evidence="11 12">
    <name type="scientific">Cafeteria roenbergensis</name>
    <name type="common">Marine flagellate</name>
    <dbReference type="NCBI Taxonomy" id="33653"/>
    <lineage>
        <taxon>Eukaryota</taxon>
        <taxon>Sar</taxon>
        <taxon>Stramenopiles</taxon>
        <taxon>Bigyra</taxon>
        <taxon>Opalozoa</taxon>
        <taxon>Bicosoecida</taxon>
        <taxon>Cafeteriaceae</taxon>
        <taxon>Cafeteria</taxon>
    </lineage>
</organism>
<feature type="region of interest" description="Disordered" evidence="8">
    <location>
        <begin position="3855"/>
        <end position="3983"/>
    </location>
</feature>
<keyword evidence="4 9" id="KW-1133">Transmembrane helix</keyword>
<feature type="region of interest" description="Disordered" evidence="8">
    <location>
        <begin position="1766"/>
        <end position="1796"/>
    </location>
</feature>
<keyword evidence="12" id="KW-1185">Reference proteome</keyword>
<comment type="caution">
    <text evidence="11">The sequence shown here is derived from an EMBL/GenBank/DDBJ whole genome shotgun (WGS) entry which is preliminary data.</text>
</comment>
<feature type="compositionally biased region" description="Basic and acidic residues" evidence="8">
    <location>
        <begin position="1183"/>
        <end position="1193"/>
    </location>
</feature>
<feature type="compositionally biased region" description="Polar residues" evidence="8">
    <location>
        <begin position="2771"/>
        <end position="2793"/>
    </location>
</feature>
<feature type="compositionally biased region" description="Gly residues" evidence="8">
    <location>
        <begin position="1532"/>
        <end position="1543"/>
    </location>
</feature>
<feature type="region of interest" description="Disordered" evidence="8">
    <location>
        <begin position="2416"/>
        <end position="2799"/>
    </location>
</feature>
<feature type="compositionally biased region" description="Polar residues" evidence="8">
    <location>
        <begin position="2270"/>
        <end position="2280"/>
    </location>
</feature>
<feature type="compositionally biased region" description="Gly residues" evidence="8">
    <location>
        <begin position="3309"/>
        <end position="3318"/>
    </location>
</feature>
<evidence type="ECO:0000256" key="1">
    <source>
        <dbReference type="ARBA" id="ARBA00004370"/>
    </source>
</evidence>
<feature type="compositionally biased region" description="Low complexity" evidence="8">
    <location>
        <begin position="3622"/>
        <end position="3644"/>
    </location>
</feature>
<evidence type="ECO:0000313" key="11">
    <source>
        <dbReference type="EMBL" id="KAA0147949.1"/>
    </source>
</evidence>
<feature type="transmembrane region" description="Helical" evidence="9">
    <location>
        <begin position="2865"/>
        <end position="2886"/>
    </location>
</feature>
<feature type="compositionally biased region" description="Polar residues" evidence="8">
    <location>
        <begin position="1850"/>
        <end position="1864"/>
    </location>
</feature>
<feature type="region of interest" description="Disordered" evidence="8">
    <location>
        <begin position="2156"/>
        <end position="2180"/>
    </location>
</feature>
<evidence type="ECO:0000256" key="9">
    <source>
        <dbReference type="SAM" id="Phobius"/>
    </source>
</evidence>
<dbReference type="EMBL" id="VLTN01000059">
    <property type="protein sequence ID" value="KAA0147949.1"/>
    <property type="molecule type" value="Genomic_DNA"/>
</dbReference>
<feature type="transmembrane region" description="Helical" evidence="9">
    <location>
        <begin position="539"/>
        <end position="559"/>
    </location>
</feature>
<feature type="compositionally biased region" description="Basic and acidic residues" evidence="8">
    <location>
        <begin position="2686"/>
        <end position="2695"/>
    </location>
</feature>
<feature type="region of interest" description="Disordered" evidence="8">
    <location>
        <begin position="3127"/>
        <end position="3183"/>
    </location>
</feature>
<dbReference type="InterPro" id="IPR029021">
    <property type="entry name" value="Prot-tyrosine_phosphatase-like"/>
</dbReference>
<dbReference type="Proteomes" id="UP000323011">
    <property type="component" value="Unassembled WGS sequence"/>
</dbReference>
<dbReference type="GO" id="GO:0001653">
    <property type="term" value="F:peptide receptor activity"/>
    <property type="evidence" value="ECO:0007669"/>
    <property type="project" value="TreeGrafter"/>
</dbReference>
<feature type="compositionally biased region" description="Low complexity" evidence="8">
    <location>
        <begin position="4841"/>
        <end position="4855"/>
    </location>
</feature>
<feature type="compositionally biased region" description="Gly residues" evidence="8">
    <location>
        <begin position="2756"/>
        <end position="2767"/>
    </location>
</feature>
<evidence type="ECO:0000256" key="4">
    <source>
        <dbReference type="ARBA" id="ARBA00022989"/>
    </source>
</evidence>